<name>A0A926E635_9FIRM</name>
<reference evidence="2" key="1">
    <citation type="submission" date="2020-08" db="EMBL/GenBank/DDBJ databases">
        <title>Genome public.</title>
        <authorList>
            <person name="Liu C."/>
            <person name="Sun Q."/>
        </authorList>
    </citation>
    <scope>NUCLEOTIDE SEQUENCE</scope>
    <source>
        <strain evidence="2">NSJ-33</strain>
    </source>
</reference>
<sequence length="216" mass="23923">MELKVDKQEIVRYLGYGKNQPDGAVMAQIDECVAELTRASAMKTVSRMFPLKHLSTKEIMLGELRIGSEKLSKHLRNCDKAILFAATLGTGADLLLRRWSVADMSKAVIMQASAAAVIEAYCDACQKELSAEAARDGFYLRSRFSPGYGDFPLDYQRELLNLLDAPKRIGLTVTDSMMLTPTKSVTAVMGLTREKESCNVHKCATCEAVDCPFRQE</sequence>
<dbReference type="Gene3D" id="3.40.109.40">
    <property type="match status" value="1"/>
</dbReference>
<dbReference type="Pfam" id="PF02965">
    <property type="entry name" value="Met_synt_B12"/>
    <property type="match status" value="1"/>
</dbReference>
<dbReference type="SUPFAM" id="SSF56507">
    <property type="entry name" value="Methionine synthase activation domain-like"/>
    <property type="match status" value="1"/>
</dbReference>
<feature type="domain" description="AdoMet activation" evidence="1">
    <location>
        <begin position="79"/>
        <end position="204"/>
    </location>
</feature>
<protein>
    <submittedName>
        <fullName evidence="2">Vitamin B12 dependent methionine synthase activation subunit</fullName>
    </submittedName>
</protein>
<comment type="caution">
    <text evidence="2">The sequence shown here is derived from an EMBL/GenBank/DDBJ whole genome shotgun (WGS) entry which is preliminary data.</text>
</comment>
<gene>
    <name evidence="2" type="ORF">H8710_09110</name>
</gene>
<dbReference type="PIRSF" id="PIRSF037984">
    <property type="entry name" value="Met_synth_TM0269_prd"/>
    <property type="match status" value="1"/>
</dbReference>
<dbReference type="EMBL" id="JACRSV010000002">
    <property type="protein sequence ID" value="MBC8560225.1"/>
    <property type="molecule type" value="Genomic_DNA"/>
</dbReference>
<dbReference type="RefSeq" id="WP_249295203.1">
    <property type="nucleotide sequence ID" value="NZ_JACRSV010000002.1"/>
</dbReference>
<evidence type="ECO:0000313" key="3">
    <source>
        <dbReference type="Proteomes" id="UP000610760"/>
    </source>
</evidence>
<accession>A0A926E635</accession>
<evidence type="ECO:0000259" key="1">
    <source>
        <dbReference type="Pfam" id="PF02965"/>
    </source>
</evidence>
<dbReference type="Proteomes" id="UP000610760">
    <property type="component" value="Unassembled WGS sequence"/>
</dbReference>
<dbReference type="InterPro" id="IPR037010">
    <property type="entry name" value="VitB12-dep_Met_synth_activ_sf"/>
</dbReference>
<dbReference type="InterPro" id="IPR017342">
    <property type="entry name" value="S-AdoMet-dep_Met_synth_prd"/>
</dbReference>
<organism evidence="2 3">
    <name type="scientific">Fumia xinanensis</name>
    <dbReference type="NCBI Taxonomy" id="2763659"/>
    <lineage>
        <taxon>Bacteria</taxon>
        <taxon>Bacillati</taxon>
        <taxon>Bacillota</taxon>
        <taxon>Clostridia</taxon>
        <taxon>Eubacteriales</taxon>
        <taxon>Oscillospiraceae</taxon>
        <taxon>Fumia</taxon>
    </lineage>
</organism>
<evidence type="ECO:0000313" key="2">
    <source>
        <dbReference type="EMBL" id="MBC8560225.1"/>
    </source>
</evidence>
<dbReference type="InterPro" id="IPR004223">
    <property type="entry name" value="VitB12-dep_Met_synth_activ_dom"/>
</dbReference>
<dbReference type="AlphaFoldDB" id="A0A926E635"/>
<proteinExistence type="predicted"/>
<keyword evidence="3" id="KW-1185">Reference proteome</keyword>
<dbReference type="GO" id="GO:0008705">
    <property type="term" value="F:methionine synthase activity"/>
    <property type="evidence" value="ECO:0007669"/>
    <property type="project" value="InterPro"/>
</dbReference>